<evidence type="ECO:0000259" key="1">
    <source>
        <dbReference type="PROSITE" id="PS51186"/>
    </source>
</evidence>
<dbReference type="Proteomes" id="UP000004080">
    <property type="component" value="Unassembled WGS sequence"/>
</dbReference>
<dbReference type="eggNOG" id="COG1246">
    <property type="taxonomic scope" value="Bacteria"/>
</dbReference>
<dbReference type="GO" id="GO:0016747">
    <property type="term" value="F:acyltransferase activity, transferring groups other than amino-acyl groups"/>
    <property type="evidence" value="ECO:0007669"/>
    <property type="project" value="InterPro"/>
</dbReference>
<feature type="domain" description="N-acetyltransferase" evidence="1">
    <location>
        <begin position="3"/>
        <end position="134"/>
    </location>
</feature>
<dbReference type="STRING" id="1196324.A374_18514"/>
<dbReference type="AlphaFoldDB" id="I8AET2"/>
<evidence type="ECO:0000313" key="2">
    <source>
        <dbReference type="EMBL" id="EIT83849.1"/>
    </source>
</evidence>
<keyword evidence="3" id="KW-1185">Reference proteome</keyword>
<dbReference type="RefSeq" id="WP_007203770.1">
    <property type="nucleotide sequence ID" value="NZ_AKKV01000043.1"/>
</dbReference>
<accession>I8AET2</accession>
<proteinExistence type="predicted"/>
<dbReference type="Gene3D" id="3.40.630.30">
    <property type="match status" value="1"/>
</dbReference>
<sequence length="149" mass="16551">MAISLRTAMPHETKQLTELIEQAGLQADGIQSGIRNYLVVENKEGMLIGTVGLELIEQDGLLRSFVMKKEYSSESLFLRLIQRILLYCKEKGAATLYLLTKADYLFEPLGFIVVPEDEAPAHITETAHYQVTTGEGILLLSCDLAHLSP</sequence>
<organism evidence="2 3">
    <name type="scientific">Fictibacillus macauensis ZFHKF-1</name>
    <dbReference type="NCBI Taxonomy" id="1196324"/>
    <lineage>
        <taxon>Bacteria</taxon>
        <taxon>Bacillati</taxon>
        <taxon>Bacillota</taxon>
        <taxon>Bacilli</taxon>
        <taxon>Bacillales</taxon>
        <taxon>Fictibacillaceae</taxon>
        <taxon>Fictibacillus</taxon>
    </lineage>
</organism>
<dbReference type="SUPFAM" id="SSF55729">
    <property type="entry name" value="Acyl-CoA N-acyltransferases (Nat)"/>
    <property type="match status" value="1"/>
</dbReference>
<dbReference type="InterPro" id="IPR016181">
    <property type="entry name" value="Acyl_CoA_acyltransferase"/>
</dbReference>
<dbReference type="PROSITE" id="PS51186">
    <property type="entry name" value="GNAT"/>
    <property type="match status" value="1"/>
</dbReference>
<evidence type="ECO:0000313" key="3">
    <source>
        <dbReference type="Proteomes" id="UP000004080"/>
    </source>
</evidence>
<reference evidence="2 3" key="1">
    <citation type="journal article" date="2012" name="J. Bacteriol.">
        <title>Genome of Bacillus macauensis ZFHKF-1, a Long-Chain-Forming Bacterium.</title>
        <authorList>
            <person name="Cai L."/>
            <person name="Zhang T."/>
        </authorList>
    </citation>
    <scope>NUCLEOTIDE SEQUENCE [LARGE SCALE GENOMIC DNA]</scope>
    <source>
        <strain evidence="2 3">ZFHKF-1</strain>
    </source>
</reference>
<dbReference type="EMBL" id="AKKV01000043">
    <property type="protein sequence ID" value="EIT83849.1"/>
    <property type="molecule type" value="Genomic_DNA"/>
</dbReference>
<gene>
    <name evidence="2" type="ORF">A374_18514</name>
</gene>
<dbReference type="OrthoDB" id="2678531at2"/>
<name>I8AET2_9BACL</name>
<dbReference type="PATRIC" id="fig|1196324.3.peg.3772"/>
<comment type="caution">
    <text evidence="2">The sequence shown here is derived from an EMBL/GenBank/DDBJ whole genome shotgun (WGS) entry which is preliminary data.</text>
</comment>
<dbReference type="InterPro" id="IPR000182">
    <property type="entry name" value="GNAT_dom"/>
</dbReference>
<protein>
    <recommendedName>
        <fullName evidence="1">N-acetyltransferase domain-containing protein</fullName>
    </recommendedName>
</protein>